<keyword evidence="2" id="KW-1185">Reference proteome</keyword>
<evidence type="ECO:0000313" key="2">
    <source>
        <dbReference type="Proteomes" id="UP000319792"/>
    </source>
</evidence>
<dbReference type="Proteomes" id="UP000319792">
    <property type="component" value="Unassembled WGS sequence"/>
</dbReference>
<dbReference type="PANTHER" id="PTHR31299:SF0">
    <property type="entry name" value="ESTERASE, PUTATIVE (AFU_ORTHOLOGUE AFUA_1G05850)-RELATED"/>
    <property type="match status" value="1"/>
</dbReference>
<gene>
    <name evidence="1" type="ORF">FK268_15685</name>
</gene>
<organism evidence="1 2">
    <name type="scientific">Tsukamurella sputi</name>
    <dbReference type="NCBI Taxonomy" id="2591848"/>
    <lineage>
        <taxon>Bacteria</taxon>
        <taxon>Bacillati</taxon>
        <taxon>Actinomycetota</taxon>
        <taxon>Actinomycetes</taxon>
        <taxon>Mycobacteriales</taxon>
        <taxon>Tsukamurellaceae</taxon>
        <taxon>Tsukamurella</taxon>
    </lineage>
</organism>
<protein>
    <submittedName>
        <fullName evidence="1">Erythromycin esterase family protein</fullName>
    </submittedName>
</protein>
<dbReference type="CDD" id="cd14728">
    <property type="entry name" value="Ere-like"/>
    <property type="match status" value="1"/>
</dbReference>
<dbReference type="InterPro" id="IPR052036">
    <property type="entry name" value="Hydrolase/PRTase-associated"/>
</dbReference>
<accession>A0A5C5RKY3</accession>
<sequence>MRSRQVDGAQVGLRVLGHSPSSSRRSVNWSFNDIVKGMNLDQADLVSFLAAQPTPTRLLGFGEPMHGSEEILRARNAVIVDLVLRGGYRSIAVESDFHRAPLANDYLAGADIDLQRVLDEGFSHPYLHRLAATGELLERLRELNRTLETPVRFYGFDAPMEMAAAPSPRAHLLRLRAALAAVDEHIVGEQEIEDLLGDEARWTEERAMYEADRGVGRTVDAERLRLLTDDLCAVLQARAPELAESAEAWWRLRADAATAVGLLRYHAIMATDTPDRLGRLSAHRDAMMGRNLLAILDREAGRGGTVAFAHNLHLQRGVSDMRMGPHTVRWFSGGAQAAARLRDGYRFVAVGIGAAPAHGLAEPEPGTVEGELYRTQTAPARLYAGPELAARLGDACSRADRDALGAYFPLDAARLSETDGVLFLREVRA</sequence>
<dbReference type="Pfam" id="PF05139">
    <property type="entry name" value="Erythro_esteras"/>
    <property type="match status" value="1"/>
</dbReference>
<dbReference type="SUPFAM" id="SSF159501">
    <property type="entry name" value="EreA/ChaN-like"/>
    <property type="match status" value="1"/>
</dbReference>
<dbReference type="EMBL" id="VIGV01000004">
    <property type="protein sequence ID" value="TWS23699.1"/>
    <property type="molecule type" value="Genomic_DNA"/>
</dbReference>
<dbReference type="Gene3D" id="3.30.1870.10">
    <property type="entry name" value="EreA-like, domain 2"/>
    <property type="match status" value="1"/>
</dbReference>
<evidence type="ECO:0000313" key="1">
    <source>
        <dbReference type="EMBL" id="TWS23699.1"/>
    </source>
</evidence>
<name>A0A5C5RKY3_9ACTN</name>
<proteinExistence type="predicted"/>
<reference evidence="1 2" key="1">
    <citation type="submission" date="2019-08" db="EMBL/GenBank/DDBJ databases">
        <title>Tsukamurella conjunctivitidis sp. nov., Tsukamurella assacharolytica sp. nov. and Tsukamurella sputae sp. nov. isolated from patients with conjunctivitis, bacteraemia (lymphoma) and respiratory infection (sputum) in Hong Kong.</title>
        <authorList>
            <person name="Fok K.M.N."/>
            <person name="Fong J.Y.H."/>
        </authorList>
    </citation>
    <scope>NUCLEOTIDE SEQUENCE [LARGE SCALE GENOMIC DNA]</scope>
    <source>
        <strain evidence="1 2">HKU70</strain>
    </source>
</reference>
<dbReference type="AlphaFoldDB" id="A0A5C5RKY3"/>
<dbReference type="InterPro" id="IPR007815">
    <property type="entry name" value="Emycin_Estase"/>
</dbReference>
<dbReference type="PANTHER" id="PTHR31299">
    <property type="entry name" value="ESTERASE, PUTATIVE (AFU_ORTHOLOGUE AFUA_1G05850)-RELATED"/>
    <property type="match status" value="1"/>
</dbReference>
<dbReference type="GO" id="GO:0046677">
    <property type="term" value="P:response to antibiotic"/>
    <property type="evidence" value="ECO:0007669"/>
    <property type="project" value="InterPro"/>
</dbReference>
<comment type="caution">
    <text evidence="1">The sequence shown here is derived from an EMBL/GenBank/DDBJ whole genome shotgun (WGS) entry which is preliminary data.</text>
</comment>